<dbReference type="AlphaFoldDB" id="A0A4V2E347"/>
<evidence type="ECO:0000256" key="2">
    <source>
        <dbReference type="ARBA" id="ARBA00007430"/>
    </source>
</evidence>
<comment type="similarity">
    <text evidence="2">Belongs to the polysaccharide synthase family.</text>
</comment>
<evidence type="ECO:0000256" key="3">
    <source>
        <dbReference type="ARBA" id="ARBA00022475"/>
    </source>
</evidence>
<feature type="transmembrane region" description="Helical" evidence="7">
    <location>
        <begin position="41"/>
        <end position="67"/>
    </location>
</feature>
<evidence type="ECO:0000256" key="4">
    <source>
        <dbReference type="ARBA" id="ARBA00022692"/>
    </source>
</evidence>
<keyword evidence="6 7" id="KW-0472">Membrane</keyword>
<evidence type="ECO:0000256" key="6">
    <source>
        <dbReference type="ARBA" id="ARBA00023136"/>
    </source>
</evidence>
<dbReference type="CDD" id="cd13127">
    <property type="entry name" value="MATE_tuaB_like"/>
    <property type="match status" value="1"/>
</dbReference>
<feature type="transmembrane region" description="Helical" evidence="7">
    <location>
        <begin position="139"/>
        <end position="161"/>
    </location>
</feature>
<keyword evidence="3" id="KW-1003">Cell membrane</keyword>
<feature type="transmembrane region" description="Helical" evidence="7">
    <location>
        <begin position="12"/>
        <end position="35"/>
    </location>
</feature>
<feature type="transmembrane region" description="Helical" evidence="7">
    <location>
        <begin position="358"/>
        <end position="379"/>
    </location>
</feature>
<evidence type="ECO:0000256" key="7">
    <source>
        <dbReference type="SAM" id="Phobius"/>
    </source>
</evidence>
<sequence>MSLKNNAITGVKWTTVSMLTVTILQLLQLSILARYLDPADFGLMAILMVVIGFSQAFMDMGVSSAIIHRQKITKSQLSSLYWLNILSGALLAIIIVILAPLIASFYEEARLANLLMLLSSVFLIVAFGNQYRVLCQKELLFNLMAKVEIIAAVFSFIVAVYSAYSGWGVYALVFAMLTQALTSSVLFLYVGLEKFHTPTFSYKHSELKGFYSFGLFQMGERSVNYISANIDKLLIGKLIGFQAVGFYNMAWQLIVFPTAKINPIVNKVAFPVYAKIQNDQDALNRYYSMSVKVLSLLTVPILIFLSFFSNDIVLILFGEGWEQTAILVTVLAFVGIGRALGNPGGALILALGRADVGFWWNVFWAITISITLFVVLLYFKSIEAVAFALLFLSVTVGIIWHILIAKIGRISYLGIFLHFVKVVFIAIAIAWIAQLVVNLFHFEKPIIRVLLEGIVCLIMYAPYLLLVEKKLLISFRKE</sequence>
<dbReference type="Pfam" id="PF13440">
    <property type="entry name" value="Polysacc_synt_3"/>
    <property type="match status" value="1"/>
</dbReference>
<dbReference type="Proteomes" id="UP000292345">
    <property type="component" value="Unassembled WGS sequence"/>
</dbReference>
<feature type="transmembrane region" description="Helical" evidence="7">
    <location>
        <begin position="445"/>
        <end position="467"/>
    </location>
</feature>
<name>A0A4V2E347_9GAMM</name>
<evidence type="ECO:0000313" key="9">
    <source>
        <dbReference type="Proteomes" id="UP000292345"/>
    </source>
</evidence>
<reference evidence="8 9" key="1">
    <citation type="submission" date="2018-01" db="EMBL/GenBank/DDBJ databases">
        <title>Co-occurrence of chitin degradation, pigmentation and bioactivity in marine Pseudoalteromonas.</title>
        <authorList>
            <person name="Paulsen S."/>
            <person name="Gram L."/>
            <person name="Machado H."/>
        </authorList>
    </citation>
    <scope>NUCLEOTIDE SEQUENCE [LARGE SCALE GENOMIC DNA]</scope>
    <source>
        <strain evidence="8 9">S1946</strain>
    </source>
</reference>
<dbReference type="NCBIfam" id="NF007773">
    <property type="entry name" value="PRK10459.1"/>
    <property type="match status" value="1"/>
</dbReference>
<dbReference type="InterPro" id="IPR050833">
    <property type="entry name" value="Poly_Biosynth_Transport"/>
</dbReference>
<dbReference type="PANTHER" id="PTHR30250">
    <property type="entry name" value="PST FAMILY PREDICTED COLANIC ACID TRANSPORTER"/>
    <property type="match status" value="1"/>
</dbReference>
<dbReference type="EMBL" id="PPUZ01000024">
    <property type="protein sequence ID" value="RZM81180.1"/>
    <property type="molecule type" value="Genomic_DNA"/>
</dbReference>
<keyword evidence="4 7" id="KW-0812">Transmembrane</keyword>
<feature type="transmembrane region" description="Helical" evidence="7">
    <location>
        <begin position="109"/>
        <end position="127"/>
    </location>
</feature>
<evidence type="ECO:0000313" key="8">
    <source>
        <dbReference type="EMBL" id="RZM81180.1"/>
    </source>
</evidence>
<dbReference type="PANTHER" id="PTHR30250:SF10">
    <property type="entry name" value="LIPOPOLYSACCHARIDE BIOSYNTHESIS PROTEIN WZXC"/>
    <property type="match status" value="1"/>
</dbReference>
<feature type="transmembrane region" description="Helical" evidence="7">
    <location>
        <begin position="79"/>
        <end position="103"/>
    </location>
</feature>
<feature type="transmembrane region" description="Helical" evidence="7">
    <location>
        <begin position="293"/>
        <end position="318"/>
    </location>
</feature>
<accession>A0A4V2E347</accession>
<gene>
    <name evidence="8" type="ORF">C3B51_09330</name>
</gene>
<feature type="transmembrane region" description="Helical" evidence="7">
    <location>
        <begin position="412"/>
        <end position="433"/>
    </location>
</feature>
<evidence type="ECO:0000256" key="1">
    <source>
        <dbReference type="ARBA" id="ARBA00004651"/>
    </source>
</evidence>
<feature type="transmembrane region" description="Helical" evidence="7">
    <location>
        <begin position="167"/>
        <end position="192"/>
    </location>
</feature>
<comment type="subcellular location">
    <subcellularLocation>
        <location evidence="1">Cell membrane</location>
        <topology evidence="1">Multi-pass membrane protein</topology>
    </subcellularLocation>
</comment>
<dbReference type="GO" id="GO:0005886">
    <property type="term" value="C:plasma membrane"/>
    <property type="evidence" value="ECO:0007669"/>
    <property type="project" value="UniProtKB-SubCell"/>
</dbReference>
<protein>
    <submittedName>
        <fullName evidence="8">Colanic acid exporter</fullName>
    </submittedName>
</protein>
<proteinExistence type="inferred from homology"/>
<dbReference type="RefSeq" id="WP_130244869.1">
    <property type="nucleotide sequence ID" value="NZ_PPUZ01000024.1"/>
</dbReference>
<keyword evidence="5 7" id="KW-1133">Transmembrane helix</keyword>
<feature type="transmembrane region" description="Helical" evidence="7">
    <location>
        <begin position="324"/>
        <end position="351"/>
    </location>
</feature>
<comment type="caution">
    <text evidence="8">The sequence shown here is derived from an EMBL/GenBank/DDBJ whole genome shotgun (WGS) entry which is preliminary data.</text>
</comment>
<feature type="transmembrane region" description="Helical" evidence="7">
    <location>
        <begin position="385"/>
        <end position="405"/>
    </location>
</feature>
<organism evidence="8 9">
    <name type="scientific">Pseudoalteromonas rubra</name>
    <dbReference type="NCBI Taxonomy" id="43658"/>
    <lineage>
        <taxon>Bacteria</taxon>
        <taxon>Pseudomonadati</taxon>
        <taxon>Pseudomonadota</taxon>
        <taxon>Gammaproteobacteria</taxon>
        <taxon>Alteromonadales</taxon>
        <taxon>Pseudoalteromonadaceae</taxon>
        <taxon>Pseudoalteromonas</taxon>
    </lineage>
</organism>
<evidence type="ECO:0000256" key="5">
    <source>
        <dbReference type="ARBA" id="ARBA00022989"/>
    </source>
</evidence>